<evidence type="ECO:0008006" key="6">
    <source>
        <dbReference type="Google" id="ProtNLM"/>
    </source>
</evidence>
<feature type="compositionally biased region" description="Basic and acidic residues" evidence="1">
    <location>
        <begin position="180"/>
        <end position="194"/>
    </location>
</feature>
<organism evidence="4 5">
    <name type="scientific">Rhodofomes roseus</name>
    <dbReference type="NCBI Taxonomy" id="34475"/>
    <lineage>
        <taxon>Eukaryota</taxon>
        <taxon>Fungi</taxon>
        <taxon>Dikarya</taxon>
        <taxon>Basidiomycota</taxon>
        <taxon>Agaricomycotina</taxon>
        <taxon>Agaricomycetes</taxon>
        <taxon>Polyporales</taxon>
        <taxon>Rhodofomes</taxon>
    </lineage>
</organism>
<evidence type="ECO:0000259" key="2">
    <source>
        <dbReference type="Pfam" id="PF14214"/>
    </source>
</evidence>
<feature type="region of interest" description="Disordered" evidence="1">
    <location>
        <begin position="180"/>
        <end position="204"/>
    </location>
</feature>
<evidence type="ECO:0000313" key="5">
    <source>
        <dbReference type="Proteomes" id="UP000814176"/>
    </source>
</evidence>
<dbReference type="Proteomes" id="UP000814176">
    <property type="component" value="Unassembled WGS sequence"/>
</dbReference>
<dbReference type="InterPro" id="IPR025476">
    <property type="entry name" value="Helitron_helicase-like"/>
</dbReference>
<comment type="caution">
    <text evidence="4">The sequence shown here is derived from an EMBL/GenBank/DDBJ whole genome shotgun (WGS) entry which is preliminary data.</text>
</comment>
<keyword evidence="5" id="KW-1185">Reference proteome</keyword>
<dbReference type="EMBL" id="JADCUA010000024">
    <property type="protein sequence ID" value="KAH9831729.1"/>
    <property type="molecule type" value="Genomic_DNA"/>
</dbReference>
<feature type="domain" description="DUF6570" evidence="3">
    <location>
        <begin position="50"/>
        <end position="166"/>
    </location>
</feature>
<gene>
    <name evidence="4" type="ORF">C8Q71DRAFT_798816</name>
</gene>
<evidence type="ECO:0000256" key="1">
    <source>
        <dbReference type="SAM" id="MobiDB-lite"/>
    </source>
</evidence>
<dbReference type="Pfam" id="PF14214">
    <property type="entry name" value="Helitron_like_N"/>
    <property type="match status" value="1"/>
</dbReference>
<reference evidence="4 5" key="1">
    <citation type="journal article" date="2021" name="Environ. Microbiol.">
        <title>Gene family expansions and transcriptome signatures uncover fungal adaptations to wood decay.</title>
        <authorList>
            <person name="Hage H."/>
            <person name="Miyauchi S."/>
            <person name="Viragh M."/>
            <person name="Drula E."/>
            <person name="Min B."/>
            <person name="Chaduli D."/>
            <person name="Navarro D."/>
            <person name="Favel A."/>
            <person name="Norest M."/>
            <person name="Lesage-Meessen L."/>
            <person name="Balint B."/>
            <person name="Merenyi Z."/>
            <person name="de Eugenio L."/>
            <person name="Morin E."/>
            <person name="Martinez A.T."/>
            <person name="Baldrian P."/>
            <person name="Stursova M."/>
            <person name="Martinez M.J."/>
            <person name="Novotny C."/>
            <person name="Magnuson J.K."/>
            <person name="Spatafora J.W."/>
            <person name="Maurice S."/>
            <person name="Pangilinan J."/>
            <person name="Andreopoulos W."/>
            <person name="LaButti K."/>
            <person name="Hundley H."/>
            <person name="Na H."/>
            <person name="Kuo A."/>
            <person name="Barry K."/>
            <person name="Lipzen A."/>
            <person name="Henrissat B."/>
            <person name="Riley R."/>
            <person name="Ahrendt S."/>
            <person name="Nagy L.G."/>
            <person name="Grigoriev I.V."/>
            <person name="Martin F."/>
            <person name="Rosso M.N."/>
        </authorList>
    </citation>
    <scope>NUCLEOTIDE SEQUENCE [LARGE SCALE GENOMIC DNA]</scope>
    <source>
        <strain evidence="4 5">CIRM-BRFM 1785</strain>
    </source>
</reference>
<accession>A0ABQ8K4A1</accession>
<protein>
    <recommendedName>
        <fullName evidence="6">Helitron helicase-like domain-containing protein</fullName>
    </recommendedName>
</protein>
<dbReference type="GeneID" id="72006577"/>
<name>A0ABQ8K4A1_9APHY</name>
<feature type="domain" description="Helitron helicase-like" evidence="2">
    <location>
        <begin position="268"/>
        <end position="409"/>
    </location>
</feature>
<sequence>MQKLAVQYGTGVTRKERQSECDHVEELKGPVLLPKSSHVCQNCKMTLDNGTAPQQALANGLWIGGTCARTLISRVNHNRCVVRVKGSLQICHTIPMPKVYNALPPSPEELDEVLAYIYIGPTKPLAKEHHRTPLLVRHNKVANALEWLKLNHIDYADLTISYKNLNMYSEDSPPVIVDYHPGDGGKDEEAKAANDTDDNEGTTEGPCPFVVHGLMSTNALRAYALQYFKNKKNMALAAMFPWLFPYGLGGPGNARGYAKVSEAERKHQLLMYHDKRFQFEQYFPLVAFNHEQIKNSTTGGFLLAEQQKFPDIAKRILSIDESVLAHLTDKLKDGHHYKPETQAEKDCYQLIQDIDHVAHKVQGSLTNRKYMRNEIWALTSYLGAPSWFITFAPADVKHPLCLYFADTNETYKPELVLDSDQG</sequence>
<dbReference type="RefSeq" id="XP_047774826.1">
    <property type="nucleotide sequence ID" value="XM_047925845.1"/>
</dbReference>
<dbReference type="InterPro" id="IPR046700">
    <property type="entry name" value="DUF6570"/>
</dbReference>
<evidence type="ECO:0000259" key="3">
    <source>
        <dbReference type="Pfam" id="PF20209"/>
    </source>
</evidence>
<evidence type="ECO:0000313" key="4">
    <source>
        <dbReference type="EMBL" id="KAH9831729.1"/>
    </source>
</evidence>
<dbReference type="Pfam" id="PF20209">
    <property type="entry name" value="DUF6570"/>
    <property type="match status" value="1"/>
</dbReference>
<proteinExistence type="predicted"/>